<evidence type="ECO:0000313" key="2">
    <source>
        <dbReference type="EMBL" id="GGR54283.1"/>
    </source>
</evidence>
<protein>
    <submittedName>
        <fullName evidence="2">Uncharacterized protein</fullName>
    </submittedName>
</protein>
<proteinExistence type="predicted"/>
<evidence type="ECO:0000313" key="3">
    <source>
        <dbReference type="Proteomes" id="UP000634308"/>
    </source>
</evidence>
<dbReference type="EMBL" id="BMQM01000007">
    <property type="protein sequence ID" value="GGR54283.1"/>
    <property type="molecule type" value="Genomic_DNA"/>
</dbReference>
<feature type="compositionally biased region" description="Gly residues" evidence="1">
    <location>
        <begin position="1"/>
        <end position="11"/>
    </location>
</feature>
<keyword evidence="3" id="KW-1185">Reference proteome</keyword>
<gene>
    <name evidence="2" type="ORF">GCM10008959_14930</name>
</gene>
<dbReference type="Proteomes" id="UP000634308">
    <property type="component" value="Unassembled WGS sequence"/>
</dbReference>
<evidence type="ECO:0000256" key="1">
    <source>
        <dbReference type="SAM" id="MobiDB-lite"/>
    </source>
</evidence>
<organism evidence="2 3">
    <name type="scientific">Deinococcus seoulensis</name>
    <dbReference type="NCBI Taxonomy" id="1837379"/>
    <lineage>
        <taxon>Bacteria</taxon>
        <taxon>Thermotogati</taxon>
        <taxon>Deinococcota</taxon>
        <taxon>Deinococci</taxon>
        <taxon>Deinococcales</taxon>
        <taxon>Deinococcaceae</taxon>
        <taxon>Deinococcus</taxon>
    </lineage>
</organism>
<feature type="region of interest" description="Disordered" evidence="1">
    <location>
        <begin position="1"/>
        <end position="22"/>
    </location>
</feature>
<accession>A0ABQ2RTW5</accession>
<reference evidence="3" key="1">
    <citation type="journal article" date="2019" name="Int. J. Syst. Evol. Microbiol.">
        <title>The Global Catalogue of Microorganisms (GCM) 10K type strain sequencing project: providing services to taxonomists for standard genome sequencing and annotation.</title>
        <authorList>
            <consortium name="The Broad Institute Genomics Platform"/>
            <consortium name="The Broad Institute Genome Sequencing Center for Infectious Disease"/>
            <person name="Wu L."/>
            <person name="Ma J."/>
        </authorList>
    </citation>
    <scope>NUCLEOTIDE SEQUENCE [LARGE SCALE GENOMIC DNA]</scope>
    <source>
        <strain evidence="3">JCM 31404</strain>
    </source>
</reference>
<sequence length="76" mass="7558">MGGEGGGGFRAGGARSRGLGAGRPVGGGVAARLMKGRPVVLTSELRAGLHEGGVRTGGRIRFSASQWAPGTFIPVL</sequence>
<name>A0ABQ2RTW5_9DEIO</name>
<comment type="caution">
    <text evidence="2">The sequence shown here is derived from an EMBL/GenBank/DDBJ whole genome shotgun (WGS) entry which is preliminary data.</text>
</comment>